<gene>
    <name evidence="3" type="ORF">LQG66_26090</name>
</gene>
<feature type="transmembrane region" description="Helical" evidence="1">
    <location>
        <begin position="47"/>
        <end position="71"/>
    </location>
</feature>
<keyword evidence="1" id="KW-0812">Transmembrane</keyword>
<evidence type="ECO:0000256" key="1">
    <source>
        <dbReference type="SAM" id="Phobius"/>
    </source>
</evidence>
<sequence>MISEFSFLGGILLGLASSLHCMGMCGPIATSLLFVQAPNGSVRRRAGILLIAQSGRIFGYCAAGFVLGAFGSEFYGLFDREAGYRILQWSAAASLGWIGLSVAGLLPPLSVFDRLLRPVSRAMLALEVSPSASTTGTALFSGLIWGFLPCGMVYASLLTAMLTGSGAGGALLMAGFGLGTLPSVTATALGLSAMPSLLPARSARVLIGLGIASTGTLGLLLSAPGGPLCVTR</sequence>
<dbReference type="InterPro" id="IPR039447">
    <property type="entry name" value="UreH-like_TM_dom"/>
</dbReference>
<evidence type="ECO:0000259" key="2">
    <source>
        <dbReference type="Pfam" id="PF13386"/>
    </source>
</evidence>
<keyword evidence="1" id="KW-0472">Membrane</keyword>
<organism evidence="3 4">
    <name type="scientific">Bradyrhizobium ontarionense</name>
    <dbReference type="NCBI Taxonomy" id="2898149"/>
    <lineage>
        <taxon>Bacteria</taxon>
        <taxon>Pseudomonadati</taxon>
        <taxon>Pseudomonadota</taxon>
        <taxon>Alphaproteobacteria</taxon>
        <taxon>Hyphomicrobiales</taxon>
        <taxon>Nitrobacteraceae</taxon>
        <taxon>Bradyrhizobium</taxon>
    </lineage>
</organism>
<dbReference type="PANTHER" id="PTHR42208">
    <property type="entry name" value="HEAVY METAL TRANSPORTER-RELATED"/>
    <property type="match status" value="1"/>
</dbReference>
<dbReference type="RefSeq" id="WP_231318508.1">
    <property type="nucleotide sequence ID" value="NZ_CP088156.1"/>
</dbReference>
<keyword evidence="4" id="KW-1185">Reference proteome</keyword>
<reference evidence="3" key="1">
    <citation type="journal article" date="2024" name="Antonie Van Leeuwenhoek">
        <title>Bradyrhizobium ontarionense sp. nov., a novel bacterial symbiont isolated from Aeschynomene indica (Indian jointvetch), harbours photosynthesis, nitrogen fixation and nitrous oxide (N2O) reductase genes.</title>
        <authorList>
            <person name="Bromfield E.S.P."/>
            <person name="Cloutier S."/>
        </authorList>
    </citation>
    <scope>NUCLEOTIDE SEQUENCE</scope>
    <source>
        <strain evidence="3">A19</strain>
    </source>
</reference>
<feature type="transmembrane region" description="Helical" evidence="1">
    <location>
        <begin position="91"/>
        <end position="112"/>
    </location>
</feature>
<feature type="transmembrane region" description="Helical" evidence="1">
    <location>
        <begin position="6"/>
        <end position="35"/>
    </location>
</feature>
<dbReference type="EMBL" id="CP088156">
    <property type="protein sequence ID" value="UFZ02722.1"/>
    <property type="molecule type" value="Genomic_DNA"/>
</dbReference>
<proteinExistence type="predicted"/>
<evidence type="ECO:0000313" key="4">
    <source>
        <dbReference type="Proteomes" id="UP001431010"/>
    </source>
</evidence>
<keyword evidence="1" id="KW-1133">Transmembrane helix</keyword>
<protein>
    <submittedName>
        <fullName evidence="3">Sulfite exporter TauE/SafE family protein</fullName>
    </submittedName>
</protein>
<accession>A0ABY3R7G8</accession>
<feature type="domain" description="Urease accessory protein UreH-like transmembrane" evidence="2">
    <location>
        <begin position="11"/>
        <end position="209"/>
    </location>
</feature>
<feature type="transmembrane region" description="Helical" evidence="1">
    <location>
        <begin position="168"/>
        <end position="191"/>
    </location>
</feature>
<dbReference type="Proteomes" id="UP001431010">
    <property type="component" value="Chromosome"/>
</dbReference>
<evidence type="ECO:0000313" key="3">
    <source>
        <dbReference type="EMBL" id="UFZ02722.1"/>
    </source>
</evidence>
<dbReference type="PANTHER" id="PTHR42208:SF1">
    <property type="entry name" value="HEAVY METAL TRANSPORTER"/>
    <property type="match status" value="1"/>
</dbReference>
<feature type="transmembrane region" description="Helical" evidence="1">
    <location>
        <begin position="203"/>
        <end position="223"/>
    </location>
</feature>
<name>A0ABY3R7G8_9BRAD</name>
<dbReference type="Pfam" id="PF13386">
    <property type="entry name" value="DsbD_2"/>
    <property type="match status" value="1"/>
</dbReference>